<dbReference type="BioCyc" id="PMAR862515-HMP:GMOO-1761-MONOMER"/>
<dbReference type="HOGENOM" id="CLU_062218_0_0_10"/>
<evidence type="ECO:0000313" key="3">
    <source>
        <dbReference type="EMBL" id="EFM01350.1"/>
    </source>
</evidence>
<dbReference type="Gene3D" id="1.20.144.10">
    <property type="entry name" value="Phosphatidic acid phosphatase type 2/haloperoxidase"/>
    <property type="match status" value="1"/>
</dbReference>
<gene>
    <name evidence="3" type="ORF">HMPREF0658_1736</name>
</gene>
<protein>
    <submittedName>
        <fullName evidence="3">PAP2 family protein</fullName>
    </submittedName>
</protein>
<keyword evidence="1" id="KW-1133">Transmembrane helix</keyword>
<keyword evidence="1" id="KW-0812">Transmembrane</keyword>
<reference evidence="3" key="1">
    <citation type="submission" date="2010-07" db="EMBL/GenBank/DDBJ databases">
        <authorList>
            <person name="Muzny D."/>
            <person name="Qin X."/>
            <person name="Deng J."/>
            <person name="Jiang H."/>
            <person name="Liu Y."/>
            <person name="Qu J."/>
            <person name="Song X.-Z."/>
            <person name="Zhang L."/>
            <person name="Thornton R."/>
            <person name="Coyle M."/>
            <person name="Francisco L."/>
            <person name="Jackson L."/>
            <person name="Javaid M."/>
            <person name="Korchina V."/>
            <person name="Kovar C."/>
            <person name="Mata R."/>
            <person name="Mathew T."/>
            <person name="Ngo R."/>
            <person name="Nguyen L."/>
            <person name="Nguyen N."/>
            <person name="Okwuonu G."/>
            <person name="Ongeri F."/>
            <person name="Pham C."/>
            <person name="Simmons D."/>
            <person name="Wilczek-Boney K."/>
            <person name="Hale W."/>
            <person name="Jakkamsetti A."/>
            <person name="Pham P."/>
            <person name="Ruth R."/>
            <person name="San Lucas F."/>
            <person name="Warren J."/>
            <person name="Zhang J."/>
            <person name="Zhao Z."/>
            <person name="Zhou C."/>
            <person name="Zhu D."/>
            <person name="Lee S."/>
            <person name="Bess C."/>
            <person name="Blankenburg K."/>
            <person name="Forbes L."/>
            <person name="Fu Q."/>
            <person name="Gubbala S."/>
            <person name="Hirani K."/>
            <person name="Jayaseelan J.C."/>
            <person name="Lara F."/>
            <person name="Munidasa M."/>
            <person name="Palculict T."/>
            <person name="Patil S."/>
            <person name="Pu L.-L."/>
            <person name="Saada N."/>
            <person name="Tang L."/>
            <person name="Weissenberger G."/>
            <person name="Zhu Y."/>
            <person name="Hemphill L."/>
            <person name="Shang Y."/>
            <person name="Youmans B."/>
            <person name="Ayvaz T."/>
            <person name="Ross M."/>
            <person name="Santibanez J."/>
            <person name="Aqrawi P."/>
            <person name="Gross S."/>
            <person name="Joshi V."/>
            <person name="Fowler G."/>
            <person name="Nazareth L."/>
            <person name="Reid J."/>
            <person name="Worley K."/>
            <person name="Petrosino J."/>
            <person name="Highlander S."/>
            <person name="Gibbs R."/>
        </authorList>
    </citation>
    <scope>NUCLEOTIDE SEQUENCE [LARGE SCALE GENOMIC DNA]</scope>
    <source>
        <strain evidence="3">DSM 16973</strain>
    </source>
</reference>
<evidence type="ECO:0000256" key="1">
    <source>
        <dbReference type="SAM" id="Phobius"/>
    </source>
</evidence>
<dbReference type="EMBL" id="AEEI01000051">
    <property type="protein sequence ID" value="EFM01350.1"/>
    <property type="molecule type" value="Genomic_DNA"/>
</dbReference>
<feature type="domain" description="Inositolphosphotransferase Aur1/Ipt1" evidence="2">
    <location>
        <begin position="111"/>
        <end position="307"/>
    </location>
</feature>
<dbReference type="Proteomes" id="UP000004394">
    <property type="component" value="Unassembled WGS sequence"/>
</dbReference>
<feature type="transmembrane region" description="Helical" evidence="1">
    <location>
        <begin position="167"/>
        <end position="186"/>
    </location>
</feature>
<name>E0NU83_9BACT</name>
<keyword evidence="4" id="KW-1185">Reference proteome</keyword>
<accession>E0NU83</accession>
<dbReference type="SUPFAM" id="SSF48317">
    <property type="entry name" value="Acid phosphatase/Vanadium-dependent haloperoxidase"/>
    <property type="match status" value="1"/>
</dbReference>
<feature type="transmembrane region" description="Helical" evidence="1">
    <location>
        <begin position="248"/>
        <end position="266"/>
    </location>
</feature>
<comment type="caution">
    <text evidence="3">The sequence shown here is derived from an EMBL/GenBank/DDBJ whole genome shotgun (WGS) entry which is preliminary data.</text>
</comment>
<keyword evidence="1" id="KW-0472">Membrane</keyword>
<dbReference type="InterPro" id="IPR036938">
    <property type="entry name" value="PAP2/HPO_sf"/>
</dbReference>
<sequence length="321" mass="37425">MAMNKLWQYFKPEAKPRKGLLGLEWPMAGYWVFTLLIILFAYTKLQNPDSMIWGRVRIAAMTAGLWAVYRMYPCRMTLLARVAGQMALLAWWYPDTYEINRLLPNLDHLFATWEQSLFGCQPALLFHSTFSHPVVSELMDMGYASYFPMMVLVVLFYFLFRYDDFRRASFVLIGSFFIYYSLYVLIPVTGPQYYYPAVGFNEIARGIFPNLHDYFYNHSYRMVSPGYTDGFFYQMVESAHEAGERPTAAFPSSHVGVSTIVMLLAWHSRNRRLFICLIPFYVLLCLSTVYIYAHYAIDVLGGWLTGLTLYFSMMKAGKRWA</sequence>
<dbReference type="Pfam" id="PF14378">
    <property type="entry name" value="PAP2_3"/>
    <property type="match status" value="1"/>
</dbReference>
<dbReference type="eggNOG" id="COG0671">
    <property type="taxonomic scope" value="Bacteria"/>
</dbReference>
<feature type="transmembrane region" description="Helical" evidence="1">
    <location>
        <begin position="299"/>
        <end position="317"/>
    </location>
</feature>
<dbReference type="InterPro" id="IPR026841">
    <property type="entry name" value="Aur1/Ipt1"/>
</dbReference>
<evidence type="ECO:0000313" key="4">
    <source>
        <dbReference type="Proteomes" id="UP000004394"/>
    </source>
</evidence>
<dbReference type="AlphaFoldDB" id="E0NU83"/>
<organism evidence="3 4">
    <name type="scientific">Hoylesella marshii DSM 16973 = JCM 13450</name>
    <dbReference type="NCBI Taxonomy" id="862515"/>
    <lineage>
        <taxon>Bacteria</taxon>
        <taxon>Pseudomonadati</taxon>
        <taxon>Bacteroidota</taxon>
        <taxon>Bacteroidia</taxon>
        <taxon>Bacteroidales</taxon>
        <taxon>Prevotellaceae</taxon>
        <taxon>Hoylesella</taxon>
    </lineage>
</organism>
<feature type="transmembrane region" description="Helical" evidence="1">
    <location>
        <begin position="20"/>
        <end position="40"/>
    </location>
</feature>
<feature type="transmembrane region" description="Helical" evidence="1">
    <location>
        <begin position="52"/>
        <end position="69"/>
    </location>
</feature>
<feature type="transmembrane region" description="Helical" evidence="1">
    <location>
        <begin position="273"/>
        <end position="293"/>
    </location>
</feature>
<feature type="transmembrane region" description="Helical" evidence="1">
    <location>
        <begin position="76"/>
        <end position="93"/>
    </location>
</feature>
<proteinExistence type="predicted"/>
<evidence type="ECO:0000259" key="2">
    <source>
        <dbReference type="Pfam" id="PF14378"/>
    </source>
</evidence>
<feature type="transmembrane region" description="Helical" evidence="1">
    <location>
        <begin position="143"/>
        <end position="160"/>
    </location>
</feature>
<dbReference type="STRING" id="862515.HMPREF0658_1736"/>
<dbReference type="GO" id="GO:0016020">
    <property type="term" value="C:membrane"/>
    <property type="evidence" value="ECO:0007669"/>
    <property type="project" value="UniProtKB-SubCell"/>
</dbReference>